<keyword evidence="3" id="KW-1003">Cell membrane</keyword>
<proteinExistence type="predicted"/>
<dbReference type="Proteomes" id="UP001500842">
    <property type="component" value="Unassembled WGS sequence"/>
</dbReference>
<keyword evidence="9" id="KW-0472">Membrane</keyword>
<evidence type="ECO:0000313" key="12">
    <source>
        <dbReference type="Proteomes" id="UP001500842"/>
    </source>
</evidence>
<keyword evidence="12" id="KW-1185">Reference proteome</keyword>
<dbReference type="PROSITE" id="PS00211">
    <property type="entry name" value="ABC_TRANSPORTER_1"/>
    <property type="match status" value="1"/>
</dbReference>
<dbReference type="InterPro" id="IPR017871">
    <property type="entry name" value="ABC_transporter-like_CS"/>
</dbReference>
<name>A0ABN2A9W4_9ACTN</name>
<dbReference type="InterPro" id="IPR003439">
    <property type="entry name" value="ABC_transporter-like_ATP-bd"/>
</dbReference>
<evidence type="ECO:0000256" key="3">
    <source>
        <dbReference type="ARBA" id="ARBA00022475"/>
    </source>
</evidence>
<dbReference type="RefSeq" id="WP_141005424.1">
    <property type="nucleotide sequence ID" value="NZ_BAAAOR010000014.1"/>
</dbReference>
<evidence type="ECO:0000256" key="6">
    <source>
        <dbReference type="ARBA" id="ARBA00022840"/>
    </source>
</evidence>
<keyword evidence="8" id="KW-0406">Ion transport</keyword>
<keyword evidence="5" id="KW-0547">Nucleotide-binding</keyword>
<keyword evidence="7" id="KW-0408">Iron</keyword>
<keyword evidence="2" id="KW-0813">Transport</keyword>
<evidence type="ECO:0000259" key="10">
    <source>
        <dbReference type="PROSITE" id="PS50893"/>
    </source>
</evidence>
<dbReference type="PANTHER" id="PTHR42771:SF2">
    <property type="entry name" value="IRON(3+)-HYDROXAMATE IMPORT ATP-BINDING PROTEIN FHUC"/>
    <property type="match status" value="1"/>
</dbReference>
<dbReference type="InterPro" id="IPR051535">
    <property type="entry name" value="Siderophore_ABC-ATPase"/>
</dbReference>
<keyword evidence="4" id="KW-0410">Iron transport</keyword>
<gene>
    <name evidence="11" type="ORF">GCM10009788_18830</name>
</gene>
<dbReference type="SMART" id="SM00382">
    <property type="entry name" value="AAA"/>
    <property type="match status" value="1"/>
</dbReference>
<evidence type="ECO:0000256" key="7">
    <source>
        <dbReference type="ARBA" id="ARBA00023004"/>
    </source>
</evidence>
<dbReference type="InterPro" id="IPR003593">
    <property type="entry name" value="AAA+_ATPase"/>
</dbReference>
<keyword evidence="6 11" id="KW-0067">ATP-binding</keyword>
<dbReference type="CDD" id="cd03214">
    <property type="entry name" value="ABC_Iron-Siderophores_B12_Hemin"/>
    <property type="match status" value="1"/>
</dbReference>
<accession>A0ABN2A9W4</accession>
<evidence type="ECO:0000256" key="4">
    <source>
        <dbReference type="ARBA" id="ARBA00022496"/>
    </source>
</evidence>
<protein>
    <submittedName>
        <fullName evidence="11">ABC transporter ATP-binding protein</fullName>
    </submittedName>
</protein>
<dbReference type="PANTHER" id="PTHR42771">
    <property type="entry name" value="IRON(3+)-HYDROXAMATE IMPORT ATP-BINDING PROTEIN FHUC"/>
    <property type="match status" value="1"/>
</dbReference>
<comment type="caution">
    <text evidence="11">The sequence shown here is derived from an EMBL/GenBank/DDBJ whole genome shotgun (WGS) entry which is preliminary data.</text>
</comment>
<reference evidence="11 12" key="1">
    <citation type="journal article" date="2019" name="Int. J. Syst. Evol. Microbiol.">
        <title>The Global Catalogue of Microorganisms (GCM) 10K type strain sequencing project: providing services to taxonomists for standard genome sequencing and annotation.</title>
        <authorList>
            <consortium name="The Broad Institute Genomics Platform"/>
            <consortium name="The Broad Institute Genome Sequencing Center for Infectious Disease"/>
            <person name="Wu L."/>
            <person name="Ma J."/>
        </authorList>
    </citation>
    <scope>NUCLEOTIDE SEQUENCE [LARGE SCALE GENOMIC DNA]</scope>
    <source>
        <strain evidence="11 12">JCM 14942</strain>
    </source>
</reference>
<organism evidence="11 12">
    <name type="scientific">Nocardioides humi</name>
    <dbReference type="NCBI Taxonomy" id="449461"/>
    <lineage>
        <taxon>Bacteria</taxon>
        <taxon>Bacillati</taxon>
        <taxon>Actinomycetota</taxon>
        <taxon>Actinomycetes</taxon>
        <taxon>Propionibacteriales</taxon>
        <taxon>Nocardioidaceae</taxon>
        <taxon>Nocardioides</taxon>
    </lineage>
</organism>
<sequence length="281" mass="29442">MSAIEAEDLRASYGDGADAEVLKGISTSIPRGRLTVIVGPNGSGKSTLLMTLARIMAPSGGVVRVEGRDSAGLRGRELARLLALLPQEATAPEGIRVWELVSRGRHPHRGFWQPLGAEDHRAVEEALELTGCRELAQRRMVELSGGQRQRVWIALALAQRSPVLLLDEPTAHLDLSHALDVLDIGVRLTAAGKTVVTVLHDLNLAARYADRIIVVDGGQVVGAGAPTEVITPELVGEVFGVAALVVPDPETGSPLVVPRAQHGPAAVRAAVEAATDIGGAA</sequence>
<dbReference type="InterPro" id="IPR027417">
    <property type="entry name" value="P-loop_NTPase"/>
</dbReference>
<evidence type="ECO:0000256" key="9">
    <source>
        <dbReference type="ARBA" id="ARBA00023136"/>
    </source>
</evidence>
<dbReference type="GO" id="GO:0005524">
    <property type="term" value="F:ATP binding"/>
    <property type="evidence" value="ECO:0007669"/>
    <property type="project" value="UniProtKB-KW"/>
</dbReference>
<evidence type="ECO:0000256" key="5">
    <source>
        <dbReference type="ARBA" id="ARBA00022741"/>
    </source>
</evidence>
<comment type="subcellular location">
    <subcellularLocation>
        <location evidence="1">Cell membrane</location>
        <topology evidence="1">Peripheral membrane protein</topology>
    </subcellularLocation>
</comment>
<dbReference type="SUPFAM" id="SSF52540">
    <property type="entry name" value="P-loop containing nucleoside triphosphate hydrolases"/>
    <property type="match status" value="1"/>
</dbReference>
<feature type="domain" description="ABC transporter" evidence="10">
    <location>
        <begin position="4"/>
        <end position="242"/>
    </location>
</feature>
<dbReference type="Pfam" id="PF00005">
    <property type="entry name" value="ABC_tran"/>
    <property type="match status" value="1"/>
</dbReference>
<dbReference type="EMBL" id="BAAAOR010000014">
    <property type="protein sequence ID" value="GAA1514664.1"/>
    <property type="molecule type" value="Genomic_DNA"/>
</dbReference>
<evidence type="ECO:0000256" key="8">
    <source>
        <dbReference type="ARBA" id="ARBA00023065"/>
    </source>
</evidence>
<evidence type="ECO:0000256" key="2">
    <source>
        <dbReference type="ARBA" id="ARBA00022448"/>
    </source>
</evidence>
<dbReference type="PROSITE" id="PS50893">
    <property type="entry name" value="ABC_TRANSPORTER_2"/>
    <property type="match status" value="1"/>
</dbReference>
<dbReference type="Gene3D" id="3.40.50.300">
    <property type="entry name" value="P-loop containing nucleotide triphosphate hydrolases"/>
    <property type="match status" value="1"/>
</dbReference>
<evidence type="ECO:0000256" key="1">
    <source>
        <dbReference type="ARBA" id="ARBA00004202"/>
    </source>
</evidence>
<evidence type="ECO:0000313" key="11">
    <source>
        <dbReference type="EMBL" id="GAA1514664.1"/>
    </source>
</evidence>